<sequence>MGATATAAKTALKQADDGLNGWLQGLITGKGDSPSHIIITAILGVVPGVGQIMDARDIILSVLALVANPANPAAWLDLVINALGCIPGVGDAFKAVFKLAKIGTPLARILDVLPAKMRGNALKWVKEINFGSLSKQIKSAVDDILAGFIHALDSWAVKAIAGRTEVNGYIRQLEDLRKLASQKIDVAMAELQKLHRNLLAQERPKSTGKTNAPRSAPDMPATKKAPALKTDKSSKQKAAPKQTKTDQQRQSKQRTSWHSGVLPEHLADYYMPTAKPGFKKINDHGRKREEHDSAKGAGIDHIWFSPLRSPEQPYVVGETKGSLLDSFALLAALPPDLQAKLASLKDEEPFDPAPQARQTPGKVTVPENASDDDLKAKRQGRKVEQGLSSTKTKGTQMSHYWIIWNIKGIENKGIVAGQKAALMKMIASFMKKREQDINALAPYERWIIMETGKQKVRHERKHGHHHEIQRPLIGLPNNILRK</sequence>
<reference evidence="4" key="1">
    <citation type="journal article" date="2019" name="Int. J. Syst. Evol. Microbiol.">
        <title>The Global Catalogue of Microorganisms (GCM) 10K type strain sequencing project: providing services to taxonomists for standard genome sequencing and annotation.</title>
        <authorList>
            <consortium name="The Broad Institute Genomics Platform"/>
            <consortium name="The Broad Institute Genome Sequencing Center for Infectious Disease"/>
            <person name="Wu L."/>
            <person name="Ma J."/>
        </authorList>
    </citation>
    <scope>NUCLEOTIDE SEQUENCE [LARGE SCALE GENOMIC DNA]</scope>
    <source>
        <strain evidence="4">KCTC 32041</strain>
    </source>
</reference>
<evidence type="ECO:0000256" key="2">
    <source>
        <dbReference type="SAM" id="MobiDB-lite"/>
    </source>
</evidence>
<feature type="region of interest" description="Disordered" evidence="2">
    <location>
        <begin position="197"/>
        <end position="260"/>
    </location>
</feature>
<gene>
    <name evidence="3" type="ORF">GCM10011290_26950</name>
</gene>
<proteinExistence type="predicted"/>
<evidence type="ECO:0000256" key="1">
    <source>
        <dbReference type="SAM" id="Coils"/>
    </source>
</evidence>
<evidence type="ECO:0000313" key="3">
    <source>
        <dbReference type="EMBL" id="GGX97590.1"/>
    </source>
</evidence>
<feature type="compositionally biased region" description="Basic and acidic residues" evidence="2">
    <location>
        <begin position="372"/>
        <end position="384"/>
    </location>
</feature>
<accession>A0ABQ2YYH0</accession>
<dbReference type="EMBL" id="BMYW01000010">
    <property type="protein sequence ID" value="GGX97590.1"/>
    <property type="molecule type" value="Genomic_DNA"/>
</dbReference>
<dbReference type="InterPro" id="IPR049802">
    <property type="entry name" value="RhsC-like_FIX"/>
</dbReference>
<feature type="coiled-coil region" evidence="1">
    <location>
        <begin position="170"/>
        <end position="197"/>
    </location>
</feature>
<dbReference type="Proteomes" id="UP000600877">
    <property type="component" value="Unassembled WGS sequence"/>
</dbReference>
<dbReference type="CDD" id="cd20746">
    <property type="entry name" value="FIX_Ntox15_NUC_DUF4112_RhsA-like"/>
    <property type="match status" value="1"/>
</dbReference>
<dbReference type="RefSeq" id="WP_189374950.1">
    <property type="nucleotide sequence ID" value="NZ_BMYW01000010.1"/>
</dbReference>
<evidence type="ECO:0000313" key="4">
    <source>
        <dbReference type="Proteomes" id="UP000600877"/>
    </source>
</evidence>
<organism evidence="3 4">
    <name type="scientific">Vogesella alkaliphila</name>
    <dbReference type="NCBI Taxonomy" id="1193621"/>
    <lineage>
        <taxon>Bacteria</taxon>
        <taxon>Pseudomonadati</taxon>
        <taxon>Pseudomonadota</taxon>
        <taxon>Betaproteobacteria</taxon>
        <taxon>Neisseriales</taxon>
        <taxon>Chromobacteriaceae</taxon>
        <taxon>Vogesella</taxon>
    </lineage>
</organism>
<feature type="region of interest" description="Disordered" evidence="2">
    <location>
        <begin position="348"/>
        <end position="390"/>
    </location>
</feature>
<keyword evidence="4" id="KW-1185">Reference proteome</keyword>
<name>A0ABQ2YYH0_9NEIS</name>
<protein>
    <submittedName>
        <fullName evidence="3">Uncharacterized protein</fullName>
    </submittedName>
</protein>
<comment type="caution">
    <text evidence="3">The sequence shown here is derived from an EMBL/GenBank/DDBJ whole genome shotgun (WGS) entry which is preliminary data.</text>
</comment>
<keyword evidence="1" id="KW-0175">Coiled coil</keyword>